<dbReference type="Proteomes" id="UP000070092">
    <property type="component" value="Unassembled WGS sequence"/>
</dbReference>
<evidence type="ECO:0000313" key="3">
    <source>
        <dbReference type="Proteomes" id="UP000070092"/>
    </source>
</evidence>
<dbReference type="PATRIC" id="fig|1681.53.peg.2021"/>
<dbReference type="AlphaFoldDB" id="A0A133KKH1"/>
<sequence>MHRKTAIFQRPETTPPMPAYHTSPKTIEKRIVWQTERAIRAGRPSALVTIMFYGSTPAICRTSASALNNPSPVCVAMCAPERRPCAHKDANHSPRTRRAPYIGNSPPITRLHSKQPGEPTHGALPCVSSPGCQPHQSSERNGRPINR</sequence>
<organism evidence="2 3">
    <name type="scientific">Bifidobacterium bifidum</name>
    <dbReference type="NCBI Taxonomy" id="1681"/>
    <lineage>
        <taxon>Bacteria</taxon>
        <taxon>Bacillati</taxon>
        <taxon>Actinomycetota</taxon>
        <taxon>Actinomycetes</taxon>
        <taxon>Bifidobacteriales</taxon>
        <taxon>Bifidobacteriaceae</taxon>
        <taxon>Bifidobacterium</taxon>
    </lineage>
</organism>
<protein>
    <submittedName>
        <fullName evidence="2">Uncharacterized protein</fullName>
    </submittedName>
</protein>
<dbReference type="EMBL" id="LRPO01000058">
    <property type="protein sequence ID" value="KWZ79967.1"/>
    <property type="molecule type" value="Genomic_DNA"/>
</dbReference>
<evidence type="ECO:0000313" key="2">
    <source>
        <dbReference type="EMBL" id="KWZ79967.1"/>
    </source>
</evidence>
<evidence type="ECO:0000256" key="1">
    <source>
        <dbReference type="SAM" id="MobiDB-lite"/>
    </source>
</evidence>
<accession>A0A133KKH1</accession>
<name>A0A133KKH1_BIFBI</name>
<reference evidence="2 3" key="1">
    <citation type="submission" date="2016-01" db="EMBL/GenBank/DDBJ databases">
        <authorList>
            <person name="Oliw E.H."/>
        </authorList>
    </citation>
    <scope>NUCLEOTIDE SEQUENCE [LARGE SCALE GENOMIC DNA]</scope>
    <source>
        <strain evidence="2 3">MJR8628B</strain>
    </source>
</reference>
<feature type="region of interest" description="Disordered" evidence="1">
    <location>
        <begin position="86"/>
        <end position="147"/>
    </location>
</feature>
<comment type="caution">
    <text evidence="2">The sequence shown here is derived from an EMBL/GenBank/DDBJ whole genome shotgun (WGS) entry which is preliminary data.</text>
</comment>
<gene>
    <name evidence="2" type="ORF">HMPREF3196_02076</name>
</gene>
<proteinExistence type="predicted"/>
<feature type="compositionally biased region" description="Basic and acidic residues" evidence="1">
    <location>
        <begin position="137"/>
        <end position="147"/>
    </location>
</feature>
<feature type="region of interest" description="Disordered" evidence="1">
    <location>
        <begin position="1"/>
        <end position="22"/>
    </location>
</feature>